<proteinExistence type="predicted"/>
<feature type="transmembrane region" description="Helical" evidence="6">
    <location>
        <begin position="69"/>
        <end position="89"/>
    </location>
</feature>
<dbReference type="STRING" id="32264.T1K340"/>
<protein>
    <recommendedName>
        <fullName evidence="9">Transmembrane protein 184B</fullName>
    </recommendedName>
</protein>
<evidence type="ECO:0000313" key="7">
    <source>
        <dbReference type="EnsemblMetazoa" id="tetur04g07300.1"/>
    </source>
</evidence>
<feature type="transmembrane region" description="Helical" evidence="6">
    <location>
        <begin position="29"/>
        <end position="48"/>
    </location>
</feature>
<dbReference type="KEGG" id="tut:107359683"/>
<feature type="transmembrane region" description="Helical" evidence="6">
    <location>
        <begin position="194"/>
        <end position="217"/>
    </location>
</feature>
<dbReference type="HOGENOM" id="CLU_012923_3_0_1"/>
<feature type="transmembrane region" description="Helical" evidence="6">
    <location>
        <begin position="229"/>
        <end position="253"/>
    </location>
</feature>
<organism evidence="7 8">
    <name type="scientific">Tetranychus urticae</name>
    <name type="common">Two-spotted spider mite</name>
    <dbReference type="NCBI Taxonomy" id="32264"/>
    <lineage>
        <taxon>Eukaryota</taxon>
        <taxon>Metazoa</taxon>
        <taxon>Ecdysozoa</taxon>
        <taxon>Arthropoda</taxon>
        <taxon>Chelicerata</taxon>
        <taxon>Arachnida</taxon>
        <taxon>Acari</taxon>
        <taxon>Acariformes</taxon>
        <taxon>Trombidiformes</taxon>
        <taxon>Prostigmata</taxon>
        <taxon>Eleutherengona</taxon>
        <taxon>Raphignathae</taxon>
        <taxon>Tetranychoidea</taxon>
        <taxon>Tetranychidae</taxon>
        <taxon>Tetranychus</taxon>
    </lineage>
</organism>
<keyword evidence="4 6" id="KW-0472">Membrane</keyword>
<dbReference type="SMART" id="SM01417">
    <property type="entry name" value="Solute_trans_a"/>
    <property type="match status" value="1"/>
</dbReference>
<dbReference type="Proteomes" id="UP000015104">
    <property type="component" value="Unassembled WGS sequence"/>
</dbReference>
<dbReference type="Pfam" id="PF03619">
    <property type="entry name" value="Solute_trans_a"/>
    <property type="match status" value="1"/>
</dbReference>
<reference evidence="8" key="1">
    <citation type="submission" date="2011-08" db="EMBL/GenBank/DDBJ databases">
        <authorList>
            <person name="Rombauts S."/>
        </authorList>
    </citation>
    <scope>NUCLEOTIDE SEQUENCE</scope>
    <source>
        <strain evidence="8">London</strain>
    </source>
</reference>
<keyword evidence="2 6" id="KW-0812">Transmembrane</keyword>
<feature type="transmembrane region" description="Helical" evidence="6">
    <location>
        <begin position="160"/>
        <end position="182"/>
    </location>
</feature>
<comment type="subcellular location">
    <subcellularLocation>
        <location evidence="1">Membrane</location>
        <topology evidence="1">Multi-pass membrane protein</topology>
    </subcellularLocation>
</comment>
<feature type="region of interest" description="Disordered" evidence="5">
    <location>
        <begin position="399"/>
        <end position="458"/>
    </location>
</feature>
<accession>T1K340</accession>
<evidence type="ECO:0000256" key="6">
    <source>
        <dbReference type="SAM" id="Phobius"/>
    </source>
</evidence>
<keyword evidence="8" id="KW-1185">Reference proteome</keyword>
<dbReference type="OrthoDB" id="5348404at2759"/>
<dbReference type="eggNOG" id="KOG2641">
    <property type="taxonomic scope" value="Eukaryota"/>
</dbReference>
<evidence type="ECO:0000256" key="1">
    <source>
        <dbReference type="ARBA" id="ARBA00004141"/>
    </source>
</evidence>
<dbReference type="EnsemblMetazoa" id="tetur04g07300.1">
    <property type="protein sequence ID" value="tetur04g07300.1"/>
    <property type="gene ID" value="tetur04g07300"/>
</dbReference>
<feature type="compositionally biased region" description="Basic and acidic residues" evidence="5">
    <location>
        <begin position="432"/>
        <end position="444"/>
    </location>
</feature>
<evidence type="ECO:0008006" key="9">
    <source>
        <dbReference type="Google" id="ProtNLM"/>
    </source>
</evidence>
<evidence type="ECO:0000256" key="2">
    <source>
        <dbReference type="ARBA" id="ARBA00022692"/>
    </source>
</evidence>
<dbReference type="PANTHER" id="PTHR23423">
    <property type="entry name" value="ORGANIC SOLUTE TRANSPORTER-RELATED"/>
    <property type="match status" value="1"/>
</dbReference>
<dbReference type="GO" id="GO:0016020">
    <property type="term" value="C:membrane"/>
    <property type="evidence" value="ECO:0007669"/>
    <property type="project" value="UniProtKB-SubCell"/>
</dbReference>
<dbReference type="AlphaFoldDB" id="T1K340"/>
<dbReference type="InterPro" id="IPR005178">
    <property type="entry name" value="Ostalpha/TMEM184C"/>
</dbReference>
<reference evidence="7" key="2">
    <citation type="submission" date="2015-06" db="UniProtKB">
        <authorList>
            <consortium name="EnsemblMetazoa"/>
        </authorList>
    </citation>
    <scope>IDENTIFICATION</scope>
</reference>
<gene>
    <name evidence="7" type="primary">107359683</name>
</gene>
<evidence type="ECO:0000256" key="3">
    <source>
        <dbReference type="ARBA" id="ARBA00022989"/>
    </source>
</evidence>
<dbReference type="EMBL" id="CAEY01001374">
    <property type="status" value="NOT_ANNOTATED_CDS"/>
    <property type="molecule type" value="Genomic_DNA"/>
</dbReference>
<evidence type="ECO:0000256" key="4">
    <source>
        <dbReference type="ARBA" id="ARBA00023136"/>
    </source>
</evidence>
<keyword evidence="3 6" id="KW-1133">Transmembrane helix</keyword>
<evidence type="ECO:0000313" key="8">
    <source>
        <dbReference type="Proteomes" id="UP000015104"/>
    </source>
</evidence>
<name>T1K340_TETUR</name>
<sequence length="458" mass="52495">MTSNIIISDYIGNRTIFGSNGPTIFLQKASAQVIAGLFVWMALIITCHQIYQHLKLYTMPSEQKYIIRIAFIVPIYGFDCWLSLLFFKYNYYVYFDSIRDWYEAFVIYNFLALCYEYLGGEGNIMSDIRGRPIESTWLYGTCCLQGKTYTISFLRFCKQATLQFCAIKPIMSVIILILQALGQYQDGDWSPNGTYLYVTLINNFSISLALYGLILFFQATKDLLRPYDPVWKFLTVKSIIFLSFWQGVILSILEKADLLPEFYYDGSKASNRTVAAGYQNFLICVEMFFASLALRYAFPYKIYGNGWADGGVKSVTMQSISSSLKETMNPKDIMNDAIHNFHPQYQHYTQYHSSVVTKALTPDSTSGQYSKPFAGSNKRPFTQRTFSYSFKSKDKDGDSMGYINPTAMLDGDESDLAYNDHKTKSRSSSSKKQKDNSEDHHYSFSEKVNLLDSEDDFP</sequence>
<feature type="transmembrane region" description="Helical" evidence="6">
    <location>
        <begin position="273"/>
        <end position="294"/>
    </location>
</feature>
<dbReference type="OMA" id="WPFNRWF"/>
<evidence type="ECO:0000256" key="5">
    <source>
        <dbReference type="SAM" id="MobiDB-lite"/>
    </source>
</evidence>